<dbReference type="EMBL" id="JAVREH010000004">
    <property type="protein sequence ID" value="MDT0260653.1"/>
    <property type="molecule type" value="Genomic_DNA"/>
</dbReference>
<evidence type="ECO:0000256" key="1">
    <source>
        <dbReference type="SAM" id="Phobius"/>
    </source>
</evidence>
<feature type="transmembrane region" description="Helical" evidence="1">
    <location>
        <begin position="123"/>
        <end position="145"/>
    </location>
</feature>
<proteinExistence type="predicted"/>
<keyword evidence="1" id="KW-1133">Transmembrane helix</keyword>
<keyword evidence="1" id="KW-0472">Membrane</keyword>
<keyword evidence="1" id="KW-0812">Transmembrane</keyword>
<dbReference type="RefSeq" id="WP_311421810.1">
    <property type="nucleotide sequence ID" value="NZ_JAVREH010000004.1"/>
</dbReference>
<comment type="caution">
    <text evidence="3">The sequence shown here is derived from an EMBL/GenBank/DDBJ whole genome shotgun (WGS) entry which is preliminary data.</text>
</comment>
<accession>A0ABU2J7G4</accession>
<evidence type="ECO:0000313" key="4">
    <source>
        <dbReference type="Proteomes" id="UP001183176"/>
    </source>
</evidence>
<feature type="signal peptide" evidence="2">
    <location>
        <begin position="1"/>
        <end position="22"/>
    </location>
</feature>
<feature type="transmembrane region" description="Helical" evidence="1">
    <location>
        <begin position="172"/>
        <end position="193"/>
    </location>
</feature>
<evidence type="ECO:0008006" key="5">
    <source>
        <dbReference type="Google" id="ProtNLM"/>
    </source>
</evidence>
<organism evidence="3 4">
    <name type="scientific">Jatrophihabitans lederbergiae</name>
    <dbReference type="NCBI Taxonomy" id="3075547"/>
    <lineage>
        <taxon>Bacteria</taxon>
        <taxon>Bacillati</taxon>
        <taxon>Actinomycetota</taxon>
        <taxon>Actinomycetes</taxon>
        <taxon>Jatrophihabitantales</taxon>
        <taxon>Jatrophihabitantaceae</taxon>
        <taxon>Jatrophihabitans</taxon>
    </lineage>
</organism>
<keyword evidence="4" id="KW-1185">Reference proteome</keyword>
<evidence type="ECO:0000313" key="3">
    <source>
        <dbReference type="EMBL" id="MDT0260653.1"/>
    </source>
</evidence>
<dbReference type="Proteomes" id="UP001183176">
    <property type="component" value="Unassembled WGS sequence"/>
</dbReference>
<gene>
    <name evidence="3" type="ORF">RM423_04525</name>
</gene>
<evidence type="ECO:0000256" key="2">
    <source>
        <dbReference type="SAM" id="SignalP"/>
    </source>
</evidence>
<reference evidence="4" key="1">
    <citation type="submission" date="2023-07" db="EMBL/GenBank/DDBJ databases">
        <title>30 novel species of actinomycetes from the DSMZ collection.</title>
        <authorList>
            <person name="Nouioui I."/>
        </authorList>
    </citation>
    <scope>NUCLEOTIDE SEQUENCE [LARGE SCALE GENOMIC DNA]</scope>
    <source>
        <strain evidence="4">DSM 44399</strain>
    </source>
</reference>
<protein>
    <recommendedName>
        <fullName evidence="5">Metallophosphoesterase</fullName>
    </recommendedName>
</protein>
<dbReference type="SUPFAM" id="SSF56300">
    <property type="entry name" value="Metallo-dependent phosphatases"/>
    <property type="match status" value="1"/>
</dbReference>
<sequence length="532" mass="56067">MLLLICLILAPLGAGFSAIVVAPPAKLTDIGLDGLSAQIDLRIGDNTVQVDSGLLGGLRKAGPTVFGKPVGLEIKPNDLDLALFQSNGSLDPATIDVAGHLFADPQARRAEIDKVAAAVVRHYGGIGFGAMYLVAMLEIFGYVYVKYRRRTLAAVTPEVRAQLWADRRLERGVATTVAVLALVAVLVPAGYGLSPLSNHDVSIRPDAELNRTFLSGWQLTGPFKSLFTQAVNSVDSLSKSEQAFYDKVAANRDQEYLAHYGADTLEKNPDVVRLMVLDDLQGTSGMARTVAESAQRVSADAIVNLGDLTATGTQQEAYLSYLKSYTVEVLARYAGDIPVYSSLGRHDTPAVAAYAKKVHITVADGGKQKIAGAEFVGANSPYIVNFGDAAELIDPDVTIDTVAAKLRDTACADKPLAVFTHDKELLDPVTTSGCVPIVIGGHDYTGMPSQNVTTPDGITRKIILGSTGGHGDGDGLGGLSTPRNNAPFVLLSIDKKTGSVTVDTTTVHPDASVTMQTTTLAPLPAGDLSRLS</sequence>
<keyword evidence="2" id="KW-0732">Signal</keyword>
<dbReference type="InterPro" id="IPR029052">
    <property type="entry name" value="Metallo-depent_PP-like"/>
</dbReference>
<name>A0ABU2J7G4_9ACTN</name>
<feature type="chain" id="PRO_5046982982" description="Metallophosphoesterase" evidence="2">
    <location>
        <begin position="23"/>
        <end position="532"/>
    </location>
</feature>